<reference evidence="1 2" key="1">
    <citation type="submission" date="2024-04" db="EMBL/GenBank/DDBJ databases">
        <title>Phyllosticta paracitricarpa is synonymous to the EU quarantine fungus P. citricarpa based on phylogenomic analyses.</title>
        <authorList>
            <consortium name="Lawrence Berkeley National Laboratory"/>
            <person name="Van Ingen-Buijs V.A."/>
            <person name="Van Westerhoven A.C."/>
            <person name="Haridas S."/>
            <person name="Skiadas P."/>
            <person name="Martin F."/>
            <person name="Groenewald J.Z."/>
            <person name="Crous P.W."/>
            <person name="Seidl M.F."/>
        </authorList>
    </citation>
    <scope>NUCLEOTIDE SEQUENCE [LARGE SCALE GENOMIC DNA]</scope>
    <source>
        <strain evidence="1 2">CBS 122670</strain>
    </source>
</reference>
<gene>
    <name evidence="1" type="ORF">IWX46DRAFT_645604</name>
</gene>
<evidence type="ECO:0008006" key="3">
    <source>
        <dbReference type="Google" id="ProtNLM"/>
    </source>
</evidence>
<sequence>MATTRSDRSLHSMLDYVENCQEFTYEESEKVMCTAIEQLIPNANSPMLLAIHHLFNVRVAVAVLVAFIAYQLRPIASHGPHASMNYPWTAAPKMATVEVSTHLRNLEASIRLLDNHAVCADSVKSLAENSLAMTNNATLRNALEALTFAPAVHKNAADGMWTALTTAKTAKEVLHDTVVTVQSAVEQVPADAEAALIHFRQTLDKVDGRLNTEIVLIDSAARPIKKHRELLAQLNEVLILVTKSPQPKCSWGFCRSLETTVWGPDKGQLESLQTLSKKLTNGPMHNLANTCAVFAEYAEMLQRLADELRTGEIDDERWITMTALQASKPESVAPAVKLNFEMMVERLVQLKF</sequence>
<protein>
    <recommendedName>
        <fullName evidence="3">Transmembrane protein</fullName>
    </recommendedName>
</protein>
<accession>A0ABR1L296</accession>
<evidence type="ECO:0000313" key="1">
    <source>
        <dbReference type="EMBL" id="KAK7529379.1"/>
    </source>
</evidence>
<name>A0ABR1L296_9PEZI</name>
<organism evidence="1 2">
    <name type="scientific">Phyllosticta citricarpa</name>
    <dbReference type="NCBI Taxonomy" id="55181"/>
    <lineage>
        <taxon>Eukaryota</taxon>
        <taxon>Fungi</taxon>
        <taxon>Dikarya</taxon>
        <taxon>Ascomycota</taxon>
        <taxon>Pezizomycotina</taxon>
        <taxon>Dothideomycetes</taxon>
        <taxon>Dothideomycetes incertae sedis</taxon>
        <taxon>Botryosphaeriales</taxon>
        <taxon>Phyllostictaceae</taxon>
        <taxon>Phyllosticta</taxon>
    </lineage>
</organism>
<dbReference type="EMBL" id="JBBPDW010000074">
    <property type="protein sequence ID" value="KAK7529379.1"/>
    <property type="molecule type" value="Genomic_DNA"/>
</dbReference>
<proteinExistence type="predicted"/>
<evidence type="ECO:0000313" key="2">
    <source>
        <dbReference type="Proteomes" id="UP001365128"/>
    </source>
</evidence>
<dbReference type="Proteomes" id="UP001365128">
    <property type="component" value="Unassembled WGS sequence"/>
</dbReference>
<keyword evidence="2" id="KW-1185">Reference proteome</keyword>
<comment type="caution">
    <text evidence="1">The sequence shown here is derived from an EMBL/GenBank/DDBJ whole genome shotgun (WGS) entry which is preliminary data.</text>
</comment>